<protein>
    <submittedName>
        <fullName evidence="4">Predicted Zn-dependent peptidase</fullName>
    </submittedName>
</protein>
<dbReference type="GO" id="GO:0046872">
    <property type="term" value="F:metal ion binding"/>
    <property type="evidence" value="ECO:0007669"/>
    <property type="project" value="InterPro"/>
</dbReference>
<dbReference type="Pfam" id="PF00675">
    <property type="entry name" value="Peptidase_M16"/>
    <property type="match status" value="1"/>
</dbReference>
<evidence type="ECO:0000259" key="3">
    <source>
        <dbReference type="Pfam" id="PF05193"/>
    </source>
</evidence>
<dbReference type="InterPro" id="IPR050361">
    <property type="entry name" value="MPP/UQCRC_Complex"/>
</dbReference>
<sequence length="414" mass="48081">MEERDYEIHQFPNGIRVVHKQVPHTKIAHCGFVLNIGSRDEKEDQRGIAHFWEHMAFKGTHRRKAFHILNRLETVGGELNAYTTKEKICFYASLLDRHFEKAAELLTDITFDSVFPEREIEKERGVILEEMSMYLDTPEDSIQDEFDEVVFANHPLGVNILGTAESVRGFQRQDFRRFLDENMDTQELIFASVSSRPFAEVLRYMEKLLRDLPARSAPRQRMPFLQYTPQYQQTERPITQAHCAIGRPAFALSDERRLPFFMLTNLLGGPAMNSRLNLALRERHGYVYSVEANYTPYIDTGLFSIYFGTEKRQLKRSIALVKKELKKVREQPLGSMQLHNLKEQLMGQLAMAEENNASLMLLLGKSLLDLNRVESLNSIFERIRQVTSAQLQDLAQEMLQEAALSFLIYWPEED</sequence>
<comment type="similarity">
    <text evidence="1">Belongs to the peptidase M16 family.</text>
</comment>
<dbReference type="STRING" id="1075417.SAMN05421823_10890"/>
<evidence type="ECO:0000256" key="1">
    <source>
        <dbReference type="ARBA" id="ARBA00007261"/>
    </source>
</evidence>
<feature type="domain" description="Peptidase M16 C-terminal" evidence="3">
    <location>
        <begin position="170"/>
        <end position="345"/>
    </location>
</feature>
<keyword evidence="5" id="KW-1185">Reference proteome</keyword>
<feature type="domain" description="Peptidase M16 N-terminal" evidence="2">
    <location>
        <begin position="16"/>
        <end position="163"/>
    </location>
</feature>
<dbReference type="Pfam" id="PF05193">
    <property type="entry name" value="Peptidase_M16_C"/>
    <property type="match status" value="1"/>
</dbReference>
<accession>A0A1G9MU64</accession>
<organism evidence="4 5">
    <name type="scientific">Catalinimonas alkaloidigena</name>
    <dbReference type="NCBI Taxonomy" id="1075417"/>
    <lineage>
        <taxon>Bacteria</taxon>
        <taxon>Pseudomonadati</taxon>
        <taxon>Bacteroidota</taxon>
        <taxon>Cytophagia</taxon>
        <taxon>Cytophagales</taxon>
        <taxon>Catalimonadaceae</taxon>
        <taxon>Catalinimonas</taxon>
    </lineage>
</organism>
<proteinExistence type="inferred from homology"/>
<dbReference type="SUPFAM" id="SSF63411">
    <property type="entry name" value="LuxS/MPP-like metallohydrolase"/>
    <property type="match status" value="2"/>
</dbReference>
<reference evidence="4 5" key="1">
    <citation type="submission" date="2016-10" db="EMBL/GenBank/DDBJ databases">
        <authorList>
            <person name="de Groot N.N."/>
        </authorList>
    </citation>
    <scope>NUCLEOTIDE SEQUENCE [LARGE SCALE GENOMIC DNA]</scope>
    <source>
        <strain evidence="4 5">DSM 25186</strain>
    </source>
</reference>
<dbReference type="Gene3D" id="3.30.830.10">
    <property type="entry name" value="Metalloenzyme, LuxS/M16 peptidase-like"/>
    <property type="match status" value="2"/>
</dbReference>
<dbReference type="InterPro" id="IPR011765">
    <property type="entry name" value="Pept_M16_N"/>
</dbReference>
<dbReference type="InterPro" id="IPR011249">
    <property type="entry name" value="Metalloenz_LuxS/M16"/>
</dbReference>
<dbReference type="PANTHER" id="PTHR11851">
    <property type="entry name" value="METALLOPROTEASE"/>
    <property type="match status" value="1"/>
</dbReference>
<dbReference type="AlphaFoldDB" id="A0A1G9MU64"/>
<dbReference type="Proteomes" id="UP000198510">
    <property type="component" value="Unassembled WGS sequence"/>
</dbReference>
<dbReference type="PANTHER" id="PTHR11851:SF49">
    <property type="entry name" value="MITOCHONDRIAL-PROCESSING PEPTIDASE SUBUNIT ALPHA"/>
    <property type="match status" value="1"/>
</dbReference>
<gene>
    <name evidence="4" type="ORF">SAMN05421823_10890</name>
</gene>
<dbReference type="EMBL" id="FNFO01000008">
    <property type="protein sequence ID" value="SDL77836.1"/>
    <property type="molecule type" value="Genomic_DNA"/>
</dbReference>
<dbReference type="RefSeq" id="WP_089684921.1">
    <property type="nucleotide sequence ID" value="NZ_FNFO01000008.1"/>
</dbReference>
<evidence type="ECO:0000313" key="5">
    <source>
        <dbReference type="Proteomes" id="UP000198510"/>
    </source>
</evidence>
<dbReference type="InterPro" id="IPR007863">
    <property type="entry name" value="Peptidase_M16_C"/>
</dbReference>
<evidence type="ECO:0000313" key="4">
    <source>
        <dbReference type="EMBL" id="SDL77836.1"/>
    </source>
</evidence>
<dbReference type="OrthoDB" id="9811314at2"/>
<evidence type="ECO:0000259" key="2">
    <source>
        <dbReference type="Pfam" id="PF00675"/>
    </source>
</evidence>
<name>A0A1G9MU64_9BACT</name>